<name>A0AAD4YEG8_OVIAM</name>
<organism evidence="2 3">
    <name type="scientific">Ovis ammon polii</name>
    <dbReference type="NCBI Taxonomy" id="230172"/>
    <lineage>
        <taxon>Eukaryota</taxon>
        <taxon>Metazoa</taxon>
        <taxon>Chordata</taxon>
        <taxon>Craniata</taxon>
        <taxon>Vertebrata</taxon>
        <taxon>Euteleostomi</taxon>
        <taxon>Mammalia</taxon>
        <taxon>Eutheria</taxon>
        <taxon>Laurasiatheria</taxon>
        <taxon>Artiodactyla</taxon>
        <taxon>Ruminantia</taxon>
        <taxon>Pecora</taxon>
        <taxon>Bovidae</taxon>
        <taxon>Caprinae</taxon>
        <taxon>Ovis</taxon>
    </lineage>
</organism>
<evidence type="ECO:0000313" key="2">
    <source>
        <dbReference type="EMBL" id="KAI4548005.1"/>
    </source>
</evidence>
<proteinExistence type="predicted"/>
<dbReference type="EMBL" id="JAKZEL010000001">
    <property type="protein sequence ID" value="KAI4548005.1"/>
    <property type="molecule type" value="Genomic_DNA"/>
</dbReference>
<gene>
    <name evidence="2" type="ORF">MG293_000335</name>
</gene>
<reference evidence="2" key="1">
    <citation type="submission" date="2022-03" db="EMBL/GenBank/DDBJ databases">
        <title>Genomic analyses of argali, domestic sheep and their hybrids provide insights into chromosomal evolution, heterosis and genetic basis of agronomic traits.</title>
        <authorList>
            <person name="Li M."/>
        </authorList>
    </citation>
    <scope>NUCLEOTIDE SEQUENCE</scope>
    <source>
        <strain evidence="2">CAU-MHL-2022a</strain>
        <tissue evidence="2">Skin</tissue>
    </source>
</reference>
<protein>
    <submittedName>
        <fullName evidence="2">Uncharacterized protein</fullName>
    </submittedName>
</protein>
<accession>A0AAD4YEG8</accession>
<feature type="region of interest" description="Disordered" evidence="1">
    <location>
        <begin position="284"/>
        <end position="307"/>
    </location>
</feature>
<evidence type="ECO:0000313" key="3">
    <source>
        <dbReference type="Proteomes" id="UP001214576"/>
    </source>
</evidence>
<dbReference type="Proteomes" id="UP001214576">
    <property type="component" value="Unassembled WGS sequence"/>
</dbReference>
<sequence>MDRRAWLATVHALAKNQSKEINCAFLKWGPEKAYSCLENPMDRAACLREHKPDLPQTQLETFDFCLKPEAAIDTTPRPLALGKFCEVSFSTDDFMARFVDREKQGEVQRRKLRLNEIKTCGLKGTRCHDVSSCSGGQDQFCTHFTSANPELGNHYVASNLLDTEDTKGQVSAFGSEVLFGDRQANRVTEQSREDQSGPLKTQRCDTVTVTQSGALLCSRWCLTPGPTTFHIHHGPASTIYLELSDVAGEGNGIPLQYSCLENPRDGGAQWAAVYGVTQSRTRLKRLSSSKQHGSPAWQQDLREGDME</sequence>
<keyword evidence="3" id="KW-1185">Reference proteome</keyword>
<comment type="caution">
    <text evidence="2">The sequence shown here is derived from an EMBL/GenBank/DDBJ whole genome shotgun (WGS) entry which is preliminary data.</text>
</comment>
<dbReference type="AlphaFoldDB" id="A0AAD4YEG8"/>
<evidence type="ECO:0000256" key="1">
    <source>
        <dbReference type="SAM" id="MobiDB-lite"/>
    </source>
</evidence>